<gene>
    <name evidence="2" type="ORF">GCM10010911_63780</name>
</gene>
<reference evidence="2" key="1">
    <citation type="journal article" date="2014" name="Int. J. Syst. Evol. Microbiol.">
        <title>Complete genome sequence of Corynebacterium casei LMG S-19264T (=DSM 44701T), isolated from a smear-ripened cheese.</title>
        <authorList>
            <consortium name="US DOE Joint Genome Institute (JGI-PGF)"/>
            <person name="Walter F."/>
            <person name="Albersmeier A."/>
            <person name="Kalinowski J."/>
            <person name="Ruckert C."/>
        </authorList>
    </citation>
    <scope>NUCLEOTIDE SEQUENCE</scope>
    <source>
        <strain evidence="2">CGMCC 1.15178</strain>
    </source>
</reference>
<dbReference type="InterPro" id="IPR028973">
    <property type="entry name" value="PhnB-like"/>
</dbReference>
<dbReference type="Pfam" id="PF06983">
    <property type="entry name" value="3-dmu-9_3-mt"/>
    <property type="match status" value="1"/>
</dbReference>
<dbReference type="AlphaFoldDB" id="A0A916ZG87"/>
<evidence type="ECO:0000259" key="1">
    <source>
        <dbReference type="Pfam" id="PF06983"/>
    </source>
</evidence>
<organism evidence="2 3">
    <name type="scientific">Paenibacillus nasutitermitis</name>
    <dbReference type="NCBI Taxonomy" id="1652958"/>
    <lineage>
        <taxon>Bacteria</taxon>
        <taxon>Bacillati</taxon>
        <taxon>Bacillota</taxon>
        <taxon>Bacilli</taxon>
        <taxon>Bacillales</taxon>
        <taxon>Paenibacillaceae</taxon>
        <taxon>Paenibacillus</taxon>
    </lineage>
</organism>
<evidence type="ECO:0000313" key="2">
    <source>
        <dbReference type="EMBL" id="GGD96318.1"/>
    </source>
</evidence>
<dbReference type="PANTHER" id="PTHR33990">
    <property type="entry name" value="PROTEIN YJDN-RELATED"/>
    <property type="match status" value="1"/>
</dbReference>
<comment type="caution">
    <text evidence="2">The sequence shown here is derived from an EMBL/GenBank/DDBJ whole genome shotgun (WGS) entry which is preliminary data.</text>
</comment>
<dbReference type="InterPro" id="IPR029068">
    <property type="entry name" value="Glyas_Bleomycin-R_OHBP_Dase"/>
</dbReference>
<dbReference type="Gene3D" id="3.10.180.10">
    <property type="entry name" value="2,3-Dihydroxybiphenyl 1,2-Dioxygenase, domain 1"/>
    <property type="match status" value="1"/>
</dbReference>
<feature type="domain" description="PhnB-like" evidence="1">
    <location>
        <begin position="11"/>
        <end position="130"/>
    </location>
</feature>
<dbReference type="SUPFAM" id="SSF54593">
    <property type="entry name" value="Glyoxalase/Bleomycin resistance protein/Dihydroxybiphenyl dioxygenase"/>
    <property type="match status" value="1"/>
</dbReference>
<evidence type="ECO:0000313" key="3">
    <source>
        <dbReference type="Proteomes" id="UP000612456"/>
    </source>
</evidence>
<keyword evidence="3" id="KW-1185">Reference proteome</keyword>
<name>A0A916ZG87_9BACL</name>
<dbReference type="PANTHER" id="PTHR33990:SF1">
    <property type="entry name" value="PROTEIN YJDN"/>
    <property type="match status" value="1"/>
</dbReference>
<reference evidence="2" key="2">
    <citation type="submission" date="2020-09" db="EMBL/GenBank/DDBJ databases">
        <authorList>
            <person name="Sun Q."/>
            <person name="Zhou Y."/>
        </authorList>
    </citation>
    <scope>NUCLEOTIDE SEQUENCE</scope>
    <source>
        <strain evidence="2">CGMCC 1.15178</strain>
    </source>
</reference>
<accession>A0A916ZG87</accession>
<dbReference type="EMBL" id="BMHP01000008">
    <property type="protein sequence ID" value="GGD96318.1"/>
    <property type="molecule type" value="Genomic_DNA"/>
</dbReference>
<dbReference type="CDD" id="cd06588">
    <property type="entry name" value="PhnB_like"/>
    <property type="match status" value="1"/>
</dbReference>
<dbReference type="RefSeq" id="WP_188998903.1">
    <property type="nucleotide sequence ID" value="NZ_BMHP01000008.1"/>
</dbReference>
<proteinExistence type="predicted"/>
<protein>
    <submittedName>
        <fullName evidence="2">VOC family protein</fullName>
    </submittedName>
</protein>
<sequence>MKAQLTPYLLSEDARTQAETYKQALGGEIHSVMTHGQIPGTPEAIKDKVMHMVMTVAGENTLFLSDAFEQAGGRRNSIALTLAFESETEARQIFANLVEIGEVKYPFDPQPWGGYYGEVADKFGITWQIVKQ</sequence>
<dbReference type="Proteomes" id="UP000612456">
    <property type="component" value="Unassembled WGS sequence"/>
</dbReference>